<dbReference type="EMBL" id="ML004716">
    <property type="protein sequence ID" value="RKP28660.1"/>
    <property type="molecule type" value="Genomic_DNA"/>
</dbReference>
<organism evidence="6 7">
    <name type="scientific">Metschnikowia bicuspidata</name>
    <dbReference type="NCBI Taxonomy" id="27322"/>
    <lineage>
        <taxon>Eukaryota</taxon>
        <taxon>Fungi</taxon>
        <taxon>Dikarya</taxon>
        <taxon>Ascomycota</taxon>
        <taxon>Saccharomycotina</taxon>
        <taxon>Pichiomycetes</taxon>
        <taxon>Metschnikowiaceae</taxon>
        <taxon>Metschnikowia</taxon>
    </lineage>
</organism>
<accession>A0A4P9ZA41</accession>
<evidence type="ECO:0000313" key="6">
    <source>
        <dbReference type="EMBL" id="RKP28660.1"/>
    </source>
</evidence>
<evidence type="ECO:0000256" key="3">
    <source>
        <dbReference type="ARBA" id="ARBA00023242"/>
    </source>
</evidence>
<dbReference type="Proteomes" id="UP000268321">
    <property type="component" value="Unassembled WGS sequence"/>
</dbReference>
<name>A0A4P9ZA41_9ASCO</name>
<keyword evidence="2" id="KW-0597">Phosphoprotein</keyword>
<dbReference type="GO" id="GO:0010997">
    <property type="term" value="F:anaphase-promoting complex binding"/>
    <property type="evidence" value="ECO:0007669"/>
    <property type="project" value="TreeGrafter"/>
</dbReference>
<feature type="non-terminal residue" evidence="6">
    <location>
        <position position="298"/>
    </location>
</feature>
<evidence type="ECO:0000313" key="7">
    <source>
        <dbReference type="Proteomes" id="UP000268321"/>
    </source>
</evidence>
<evidence type="ECO:0000256" key="4">
    <source>
        <dbReference type="SAM" id="MobiDB-lite"/>
    </source>
</evidence>
<feature type="compositionally biased region" description="Basic residues" evidence="4">
    <location>
        <begin position="70"/>
        <end position="81"/>
    </location>
</feature>
<dbReference type="PANTHER" id="PTHR14396">
    <property type="entry name" value="CLASPIN"/>
    <property type="match status" value="1"/>
</dbReference>
<dbReference type="GO" id="GO:0033314">
    <property type="term" value="P:mitotic DNA replication checkpoint signaling"/>
    <property type="evidence" value="ECO:0007669"/>
    <property type="project" value="TreeGrafter"/>
</dbReference>
<feature type="domain" description="DNA replication checkpoint mediator MRC1" evidence="5">
    <location>
        <begin position="86"/>
        <end position="222"/>
    </location>
</feature>
<dbReference type="PANTHER" id="PTHR14396:SF10">
    <property type="entry name" value="CLASPIN"/>
    <property type="match status" value="1"/>
</dbReference>
<feature type="compositionally biased region" description="Polar residues" evidence="4">
    <location>
        <begin position="259"/>
        <end position="274"/>
    </location>
</feature>
<keyword evidence="3" id="KW-0539">Nucleus</keyword>
<comment type="subcellular location">
    <subcellularLocation>
        <location evidence="1">Nucleus</location>
    </subcellularLocation>
</comment>
<dbReference type="InterPro" id="IPR024146">
    <property type="entry name" value="Claspin"/>
</dbReference>
<keyword evidence="7" id="KW-1185">Reference proteome</keyword>
<dbReference type="AlphaFoldDB" id="A0A4P9ZA41"/>
<gene>
    <name evidence="6" type="ORF">METBISCDRAFT_24905</name>
</gene>
<protein>
    <recommendedName>
        <fullName evidence="5">DNA replication checkpoint mediator MRC1 domain-containing protein</fullName>
    </recommendedName>
</protein>
<evidence type="ECO:0000259" key="5">
    <source>
        <dbReference type="Pfam" id="PF09444"/>
    </source>
</evidence>
<proteinExistence type="predicted"/>
<dbReference type="InterPro" id="IPR018564">
    <property type="entry name" value="Repl_chkpnt_MRC1_dom"/>
</dbReference>
<sequence length="298" mass="34376">ATQKDATEKDATQPDVILSLDEEDADFAAAVRNGRQSVRDNVRALSDSPESDASEQALLQQKVAEYESKMRRRELKARRRRKEMERRAKGVVEGEAEESEDEWKGIGGTDHEVSEQENSEDERMIDNNFNLAINDDEVRRKFMQQYQIKDRQELERLVDDIKNHRLAKRARAARLDVELSDDEDELLMAYRRKKLEEQKQRLLDSQNTLALLKSERSRAFFEFITEDDAPRVFLGSDSDGAGHESILPRNPALPRDTMQDTAHNSQVTTRSSQTDADEPLPKKVIRLDEAFVQRQLSF</sequence>
<reference evidence="7" key="1">
    <citation type="journal article" date="2018" name="Nat. Microbiol.">
        <title>Leveraging single-cell genomics to expand the fungal tree of life.</title>
        <authorList>
            <person name="Ahrendt S.R."/>
            <person name="Quandt C.A."/>
            <person name="Ciobanu D."/>
            <person name="Clum A."/>
            <person name="Salamov A."/>
            <person name="Andreopoulos B."/>
            <person name="Cheng J.F."/>
            <person name="Woyke T."/>
            <person name="Pelin A."/>
            <person name="Henrissat B."/>
            <person name="Reynolds N.K."/>
            <person name="Benny G.L."/>
            <person name="Smith M.E."/>
            <person name="James T.Y."/>
            <person name="Grigoriev I.V."/>
        </authorList>
    </citation>
    <scope>NUCLEOTIDE SEQUENCE [LARGE SCALE GENOMIC DNA]</scope>
    <source>
        <strain evidence="7">Baker2002</strain>
    </source>
</reference>
<evidence type="ECO:0000256" key="1">
    <source>
        <dbReference type="ARBA" id="ARBA00004123"/>
    </source>
</evidence>
<feature type="non-terminal residue" evidence="6">
    <location>
        <position position="1"/>
    </location>
</feature>
<dbReference type="GO" id="GO:0007095">
    <property type="term" value="P:mitotic G2 DNA damage checkpoint signaling"/>
    <property type="evidence" value="ECO:0007669"/>
    <property type="project" value="TreeGrafter"/>
</dbReference>
<dbReference type="GO" id="GO:0005634">
    <property type="term" value="C:nucleus"/>
    <property type="evidence" value="ECO:0007669"/>
    <property type="project" value="UniProtKB-SubCell"/>
</dbReference>
<dbReference type="OrthoDB" id="2130597at2759"/>
<feature type="region of interest" description="Disordered" evidence="4">
    <location>
        <begin position="235"/>
        <end position="281"/>
    </location>
</feature>
<dbReference type="Pfam" id="PF09444">
    <property type="entry name" value="MRC1"/>
    <property type="match status" value="1"/>
</dbReference>
<evidence type="ECO:0000256" key="2">
    <source>
        <dbReference type="ARBA" id="ARBA00022553"/>
    </source>
</evidence>
<feature type="region of interest" description="Disordered" evidence="4">
    <location>
        <begin position="70"/>
        <end position="121"/>
    </location>
</feature>
<feature type="compositionally biased region" description="Basic and acidic residues" evidence="4">
    <location>
        <begin position="82"/>
        <end position="92"/>
    </location>
</feature>